<keyword evidence="3" id="KW-1185">Reference proteome</keyword>
<dbReference type="Proteomes" id="UP000499080">
    <property type="component" value="Unassembled WGS sequence"/>
</dbReference>
<evidence type="ECO:0000256" key="1">
    <source>
        <dbReference type="SAM" id="MobiDB-lite"/>
    </source>
</evidence>
<feature type="non-terminal residue" evidence="2">
    <location>
        <position position="1"/>
    </location>
</feature>
<feature type="compositionally biased region" description="Basic and acidic residues" evidence="1">
    <location>
        <begin position="54"/>
        <end position="74"/>
    </location>
</feature>
<organism evidence="2 3">
    <name type="scientific">Araneus ventricosus</name>
    <name type="common">Orbweaver spider</name>
    <name type="synonym">Epeira ventricosa</name>
    <dbReference type="NCBI Taxonomy" id="182803"/>
    <lineage>
        <taxon>Eukaryota</taxon>
        <taxon>Metazoa</taxon>
        <taxon>Ecdysozoa</taxon>
        <taxon>Arthropoda</taxon>
        <taxon>Chelicerata</taxon>
        <taxon>Arachnida</taxon>
        <taxon>Araneae</taxon>
        <taxon>Araneomorphae</taxon>
        <taxon>Entelegynae</taxon>
        <taxon>Araneoidea</taxon>
        <taxon>Araneidae</taxon>
        <taxon>Araneus</taxon>
    </lineage>
</organism>
<gene>
    <name evidence="2" type="ORF">AVEN_233187_1</name>
</gene>
<evidence type="ECO:0000313" key="3">
    <source>
        <dbReference type="Proteomes" id="UP000499080"/>
    </source>
</evidence>
<accession>A0A4Y2TGM4</accession>
<reference evidence="2 3" key="1">
    <citation type="journal article" date="2019" name="Sci. Rep.">
        <title>Orb-weaving spider Araneus ventricosus genome elucidates the spidroin gene catalogue.</title>
        <authorList>
            <person name="Kono N."/>
            <person name="Nakamura H."/>
            <person name="Ohtoshi R."/>
            <person name="Moran D.A.P."/>
            <person name="Shinohara A."/>
            <person name="Yoshida Y."/>
            <person name="Fujiwara M."/>
            <person name="Mori M."/>
            <person name="Tomita M."/>
            <person name="Arakawa K."/>
        </authorList>
    </citation>
    <scope>NUCLEOTIDE SEQUENCE [LARGE SCALE GENOMIC DNA]</scope>
</reference>
<dbReference type="AlphaFoldDB" id="A0A4Y2TGM4"/>
<proteinExistence type="predicted"/>
<sequence>KDLKCPSISLCAYSLMKQKQESNISVVFFATKETPKDHSSNKDEAPLSFLQNSKQDKIRPPHPETQDSKKKHDFPFPLSSQ</sequence>
<feature type="region of interest" description="Disordered" evidence="1">
    <location>
        <begin position="33"/>
        <end position="81"/>
    </location>
</feature>
<dbReference type="EMBL" id="BGPR01028172">
    <property type="protein sequence ID" value="GBN99150.1"/>
    <property type="molecule type" value="Genomic_DNA"/>
</dbReference>
<name>A0A4Y2TGM4_ARAVE</name>
<evidence type="ECO:0000313" key="2">
    <source>
        <dbReference type="EMBL" id="GBN99150.1"/>
    </source>
</evidence>
<comment type="caution">
    <text evidence="2">The sequence shown here is derived from an EMBL/GenBank/DDBJ whole genome shotgun (WGS) entry which is preliminary data.</text>
</comment>
<protein>
    <submittedName>
        <fullName evidence="2">Uncharacterized protein</fullName>
    </submittedName>
</protein>
<feature type="compositionally biased region" description="Basic and acidic residues" evidence="1">
    <location>
        <begin position="33"/>
        <end position="45"/>
    </location>
</feature>